<gene>
    <name evidence="2" type="ORF">HA72_0488</name>
    <name evidence="3" type="ORF">MsedA_0502</name>
    <name evidence="4" type="ORF">MsedB_0502</name>
    <name evidence="5" type="ORF">MsedC_0501</name>
    <name evidence="6" type="ORF">MsedD_0502</name>
    <name evidence="7" type="ORF">MsedE_0502</name>
</gene>
<dbReference type="EMBL" id="CP012173">
    <property type="protein sequence ID" value="AKV77490.1"/>
    <property type="molecule type" value="Genomic_DNA"/>
</dbReference>
<reference evidence="2 8" key="1">
    <citation type="journal article" date="2014" name="J. Bacteriol.">
        <title>Role of an Archaeal PitA Transporter in the Copper and Arsenic Resistance of Metallosphaera sedula, an Extreme Thermoacidophile.</title>
        <authorList>
            <person name="McCarthy S."/>
            <person name="Ai C."/>
            <person name="Wheaton G."/>
            <person name="Tevatia R."/>
            <person name="Eckrich V."/>
            <person name="Kelly R."/>
            <person name="Blum P."/>
        </authorList>
    </citation>
    <scope>NUCLEOTIDE SEQUENCE [LARGE SCALE GENOMIC DNA]</scope>
    <source>
        <strain evidence="2 8">CuR1</strain>
    </source>
</reference>
<dbReference type="Pfam" id="PF05168">
    <property type="entry name" value="HEPN"/>
    <property type="match status" value="1"/>
</dbReference>
<dbReference type="OrthoDB" id="101044at2157"/>
<dbReference type="EMBL" id="CP012174">
    <property type="protein sequence ID" value="AKV79739.1"/>
    <property type="molecule type" value="Genomic_DNA"/>
</dbReference>
<proteinExistence type="predicted"/>
<dbReference type="Gene3D" id="1.20.120.330">
    <property type="entry name" value="Nucleotidyltransferases domain 2"/>
    <property type="match status" value="1"/>
</dbReference>
<evidence type="ECO:0000313" key="6">
    <source>
        <dbReference type="EMBL" id="AKV81984.1"/>
    </source>
</evidence>
<reference evidence="10 11" key="2">
    <citation type="journal article" date="2015" name="Genome Announc.">
        <title>Complete Genome Sequences of Evolved Arsenate-Resistant Metallosphaera sedula Strains.</title>
        <authorList>
            <person name="Ai C."/>
            <person name="McCarthy S."/>
            <person name="Schackwitz W."/>
            <person name="Martin J."/>
            <person name="Lipzen A."/>
            <person name="Blum P."/>
        </authorList>
    </citation>
    <scope>NUCLEOTIDE SEQUENCE [LARGE SCALE GENOMIC DNA]</scope>
    <source>
        <strain evidence="5 11">ARS120-1</strain>
        <strain evidence="6 10">ARS120-2</strain>
        <strain evidence="3 13">ARS50-1</strain>
        <strain evidence="4 12">ARS50-2</strain>
    </source>
</reference>
<protein>
    <submittedName>
        <fullName evidence="3">DNA-binding protein</fullName>
    </submittedName>
    <submittedName>
        <fullName evidence="2">HEPN domain protein</fullName>
    </submittedName>
</protein>
<dbReference type="Proteomes" id="UP000062398">
    <property type="component" value="Chromosome"/>
</dbReference>
<evidence type="ECO:0000313" key="9">
    <source>
        <dbReference type="Proteomes" id="UP000056255"/>
    </source>
</evidence>
<dbReference type="OMA" id="PKTHYLR"/>
<dbReference type="Proteomes" id="UP000068832">
    <property type="component" value="Chromosome"/>
</dbReference>
<dbReference type="Proteomes" id="UP000061362">
    <property type="component" value="Chromosome"/>
</dbReference>
<dbReference type="RefSeq" id="WP_012020453.1">
    <property type="nucleotide sequence ID" value="NZ_AP019770.1"/>
</dbReference>
<dbReference type="EMBL" id="CP012176">
    <property type="protein sequence ID" value="AKV84217.1"/>
    <property type="molecule type" value="Genomic_DNA"/>
</dbReference>
<keyword evidence="3" id="KW-0238">DNA-binding</keyword>
<evidence type="ECO:0000259" key="1">
    <source>
        <dbReference type="PROSITE" id="PS50910"/>
    </source>
</evidence>
<dbReference type="PROSITE" id="PS50910">
    <property type="entry name" value="HEPN"/>
    <property type="match status" value="1"/>
</dbReference>
<evidence type="ECO:0000313" key="13">
    <source>
        <dbReference type="Proteomes" id="UP000068832"/>
    </source>
</evidence>
<evidence type="ECO:0000313" key="7">
    <source>
        <dbReference type="EMBL" id="AKV84217.1"/>
    </source>
</evidence>
<dbReference type="Proteomes" id="UP000062475">
    <property type="component" value="Chromosome"/>
</dbReference>
<dbReference type="GeneID" id="91754938"/>
<dbReference type="Proteomes" id="UP000056255">
    <property type="component" value="Chromosome"/>
</dbReference>
<evidence type="ECO:0000313" key="4">
    <source>
        <dbReference type="EMBL" id="AKV77490.1"/>
    </source>
</evidence>
<dbReference type="PATRIC" id="fig|43687.5.peg.502"/>
<reference evidence="7 9" key="3">
    <citation type="submission" date="2015-07" db="EMBL/GenBank/DDBJ databases">
        <title>Physiological, transcriptional responses and genome re-sequencing of acid resistant extremely thermoacidophilic Metallosphaera sedula SARC-M1.</title>
        <authorList>
            <person name="Ai C."/>
            <person name="McCarthy S."/>
            <person name="Eckrich V."/>
            <person name="Rudrappa D."/>
            <person name="Qiu G."/>
            <person name="Blum P."/>
        </authorList>
    </citation>
    <scope>NUCLEOTIDE SEQUENCE [LARGE SCALE GENOMIC DNA]</scope>
    <source>
        <strain evidence="7 9">SARC-M1</strain>
    </source>
</reference>
<evidence type="ECO:0000313" key="12">
    <source>
        <dbReference type="Proteomes" id="UP000062475"/>
    </source>
</evidence>
<dbReference type="SMART" id="SM00748">
    <property type="entry name" value="HEPN"/>
    <property type="match status" value="1"/>
</dbReference>
<evidence type="ECO:0000313" key="8">
    <source>
        <dbReference type="Proteomes" id="UP000029084"/>
    </source>
</evidence>
<dbReference type="AlphaFoldDB" id="A0A088E4H0"/>
<evidence type="ECO:0000313" key="11">
    <source>
        <dbReference type="Proteomes" id="UP000062398"/>
    </source>
</evidence>
<feature type="domain" description="HEPN" evidence="1">
    <location>
        <begin position="5"/>
        <end position="116"/>
    </location>
</feature>
<dbReference type="EMBL" id="CP012175">
    <property type="protein sequence ID" value="AKV81984.1"/>
    <property type="molecule type" value="Genomic_DNA"/>
</dbReference>
<dbReference type="InterPro" id="IPR007842">
    <property type="entry name" value="HEPN_dom"/>
</dbReference>
<dbReference type="EMBL" id="CP012172">
    <property type="protein sequence ID" value="AKV75251.1"/>
    <property type="molecule type" value="Genomic_DNA"/>
</dbReference>
<dbReference type="EMBL" id="CP008822">
    <property type="protein sequence ID" value="AIM26652.1"/>
    <property type="molecule type" value="Genomic_DNA"/>
</dbReference>
<dbReference type="Proteomes" id="UP000029084">
    <property type="component" value="Chromosome"/>
</dbReference>
<dbReference type="GO" id="GO:0003677">
    <property type="term" value="F:DNA binding"/>
    <property type="evidence" value="ECO:0007669"/>
    <property type="project" value="UniProtKB-KW"/>
</dbReference>
<evidence type="ECO:0000313" key="3">
    <source>
        <dbReference type="EMBL" id="AKV75251.1"/>
    </source>
</evidence>
<sequence>MSFLRDRAEEFLDNARYSLGKGYYNLALFNVEQFIQLYAKYLIYLKAGDFPKTHNILSLLERIEDLYEDKCNISVFRRDNKDFLYVIYFSYTQGRYFGTVFSRDDAERAVSLANKFRELGQCLTT</sequence>
<dbReference type="SUPFAM" id="SSF81593">
    <property type="entry name" value="Nucleotidyltransferase substrate binding subunit/domain"/>
    <property type="match status" value="1"/>
</dbReference>
<evidence type="ECO:0000313" key="10">
    <source>
        <dbReference type="Proteomes" id="UP000061362"/>
    </source>
</evidence>
<evidence type="ECO:0000313" key="5">
    <source>
        <dbReference type="EMBL" id="AKV79739.1"/>
    </source>
</evidence>
<organism evidence="2 8">
    <name type="scientific">Metallosphaera sedula</name>
    <dbReference type="NCBI Taxonomy" id="43687"/>
    <lineage>
        <taxon>Archaea</taxon>
        <taxon>Thermoproteota</taxon>
        <taxon>Thermoprotei</taxon>
        <taxon>Sulfolobales</taxon>
        <taxon>Sulfolobaceae</taxon>
        <taxon>Metallosphaera</taxon>
    </lineage>
</organism>
<accession>A0A088E4H0</accession>
<evidence type="ECO:0000313" key="2">
    <source>
        <dbReference type="EMBL" id="AIM26652.1"/>
    </source>
</evidence>
<name>A0A088E4H0_9CREN</name>